<dbReference type="OrthoDB" id="5582146at2759"/>
<reference evidence="3" key="1">
    <citation type="journal article" date="2017" name="Nat. Ecol. Evol.">
        <title>Genome expansion and lineage-specific genetic innovations in the forest pathogenic fungi Armillaria.</title>
        <authorList>
            <person name="Sipos G."/>
            <person name="Prasanna A.N."/>
            <person name="Walter M.C."/>
            <person name="O'Connor E."/>
            <person name="Balint B."/>
            <person name="Krizsan K."/>
            <person name="Kiss B."/>
            <person name="Hess J."/>
            <person name="Varga T."/>
            <person name="Slot J."/>
            <person name="Riley R."/>
            <person name="Boka B."/>
            <person name="Rigling D."/>
            <person name="Barry K."/>
            <person name="Lee J."/>
            <person name="Mihaltcheva S."/>
            <person name="LaButti K."/>
            <person name="Lipzen A."/>
            <person name="Waldron R."/>
            <person name="Moloney N.M."/>
            <person name="Sperisen C."/>
            <person name="Kredics L."/>
            <person name="Vagvoelgyi C."/>
            <person name="Patrignani A."/>
            <person name="Fitzpatrick D."/>
            <person name="Nagy I."/>
            <person name="Doyle S."/>
            <person name="Anderson J.B."/>
            <person name="Grigoriev I.V."/>
            <person name="Gueldener U."/>
            <person name="Muensterkoetter M."/>
            <person name="Nagy L.G."/>
        </authorList>
    </citation>
    <scope>NUCLEOTIDE SEQUENCE [LARGE SCALE GENOMIC DNA]</scope>
    <source>
        <strain evidence="3">Ar21-2</strain>
    </source>
</reference>
<dbReference type="EMBL" id="KZ293652">
    <property type="protein sequence ID" value="PBK95393.1"/>
    <property type="molecule type" value="Genomic_DNA"/>
</dbReference>
<dbReference type="AlphaFoldDB" id="A0A2H3E4A9"/>
<protein>
    <submittedName>
        <fullName evidence="2">Uncharacterized protein</fullName>
    </submittedName>
</protein>
<dbReference type="InParanoid" id="A0A2H3E4A9"/>
<gene>
    <name evidence="2" type="ORF">ARMGADRAFT_1163979</name>
</gene>
<accession>A0A2H3E4A9</accession>
<dbReference type="Proteomes" id="UP000217790">
    <property type="component" value="Unassembled WGS sequence"/>
</dbReference>
<sequence>MSLAGPSNLPITVGTPAFFPRLLANIQEATFGTGIPLDIVILQSILLCFISGDKHLILRASEEDTPHVQRIAVTVSPFISCSFLRDGRNSSEQAPIASCWSCWVKYALALIFNAPPSVISGIHRLLVSAILSSLFGVVTHKLRIRRPDSEPQHSAFRQTIANPFLRSLFLPGTPSSSSTLSSIDDIGTAGIPASKTEKRRSGSRSTTKRKSRHYSRSSSFANDLVNAPSLSPTSPHSDPYEDKLRSVPSTISGKETTSSNPFASGYSPHSPTFVHSFLDSAPFQESRDLKFAQIPNAVVLSGLENASLPSQRALIKVLAEKRVVLDSQETEVERSSTHGTEMKQPMGTGSLYDGLEDEEMDGVWNLPDGFMLIYVCPMNTRERPAIHKNLLDHFSMSATVNLTADVRALCKHLHLTPILSPTPIPQSLIHDLRAFYHHTHFPAQLKLYLSDLFTAARHHHELDGMWLTARSMRDAEDLARASRVLGCNPTGMELVRETAALGETSTNADEGEVDKFFDVMDEISWDVAMDVDNSESTEEPIAVLDVSEADIARIAPRVMTHRLRVRDVDDEIFYGVMSGAVFMSANNDEKPTVKSILVQILAEV</sequence>
<evidence type="ECO:0000313" key="2">
    <source>
        <dbReference type="EMBL" id="PBK95393.1"/>
    </source>
</evidence>
<feature type="region of interest" description="Disordered" evidence="1">
    <location>
        <begin position="176"/>
        <end position="266"/>
    </location>
</feature>
<organism evidence="2 3">
    <name type="scientific">Armillaria gallica</name>
    <name type="common">Bulbous honey fungus</name>
    <name type="synonym">Armillaria bulbosa</name>
    <dbReference type="NCBI Taxonomy" id="47427"/>
    <lineage>
        <taxon>Eukaryota</taxon>
        <taxon>Fungi</taxon>
        <taxon>Dikarya</taxon>
        <taxon>Basidiomycota</taxon>
        <taxon>Agaricomycotina</taxon>
        <taxon>Agaricomycetes</taxon>
        <taxon>Agaricomycetidae</taxon>
        <taxon>Agaricales</taxon>
        <taxon>Marasmiineae</taxon>
        <taxon>Physalacriaceae</taxon>
        <taxon>Armillaria</taxon>
    </lineage>
</organism>
<keyword evidence="3" id="KW-1185">Reference proteome</keyword>
<dbReference type="OMA" id="IASCWSC"/>
<name>A0A2H3E4A9_ARMGA</name>
<feature type="region of interest" description="Disordered" evidence="1">
    <location>
        <begin position="329"/>
        <end position="348"/>
    </location>
</feature>
<proteinExistence type="predicted"/>
<feature type="compositionally biased region" description="Basic residues" evidence="1">
    <location>
        <begin position="201"/>
        <end position="215"/>
    </location>
</feature>
<feature type="compositionally biased region" description="Polar residues" evidence="1">
    <location>
        <begin position="247"/>
        <end position="266"/>
    </location>
</feature>
<feature type="compositionally biased region" description="Low complexity" evidence="1">
    <location>
        <begin position="176"/>
        <end position="187"/>
    </location>
</feature>
<evidence type="ECO:0000256" key="1">
    <source>
        <dbReference type="SAM" id="MobiDB-lite"/>
    </source>
</evidence>
<evidence type="ECO:0000313" key="3">
    <source>
        <dbReference type="Proteomes" id="UP000217790"/>
    </source>
</evidence>